<dbReference type="InterPro" id="IPR003594">
    <property type="entry name" value="HATPase_dom"/>
</dbReference>
<keyword evidence="8" id="KW-1185">Reference proteome</keyword>
<sequence>MSLRVRLIVSILAVLLLSLAVGGLTAGWTATQSVRVEMQAALAAGERAVRSEANGGPATGRPLAEFAALVRLFDGNRHLRTALVDAEGAILVASTPLTPRRPAPAWLVRLLAPSLPSVAVPIAAGPPGGEVVLRAEPASEVAEVWGQVRDSVAVLALFCLLSAALVSLVVRRALQPLEEFSRALTALGAGSFAVRLCPAGSPELRHLAEGFNAMAERLGTAELLSRHLHEQLATIQEEERAELARDLHDEVGPFLFCVSVDAAAIARAAGSGQHDEILSSVAGIRQAVAHMQEQVRSMLGRLRPASPVELGLAASLRNLVAFWQARKTGIDLALRVTVAEDDLDAATKEVVYRVVQESLTNAVRHGQPGCIQVSVSPGRAGEVVAQVSDDGIGLGGAEALGFGLTGLRDRVLAKGGSFEVVGGPAGRGLTVTARLPYSDASDAALAAAAA</sequence>
<dbReference type="SMART" id="SM00304">
    <property type="entry name" value="HAMP"/>
    <property type="match status" value="1"/>
</dbReference>
<proteinExistence type="predicted"/>
<dbReference type="InterPro" id="IPR050482">
    <property type="entry name" value="Sensor_HK_TwoCompSys"/>
</dbReference>
<gene>
    <name evidence="7" type="ORF">Q7A36_34625</name>
</gene>
<dbReference type="SUPFAM" id="SSF158472">
    <property type="entry name" value="HAMP domain-like"/>
    <property type="match status" value="1"/>
</dbReference>
<dbReference type="Gene3D" id="1.20.5.1930">
    <property type="match status" value="1"/>
</dbReference>
<reference evidence="7 8" key="1">
    <citation type="submission" date="2023-08" db="EMBL/GenBank/DDBJ databases">
        <title>The draft genome sequence of Paracraurococcus sp. LOR1-02.</title>
        <authorList>
            <person name="Kingkaew E."/>
            <person name="Tanasupawat S."/>
        </authorList>
    </citation>
    <scope>NUCLEOTIDE SEQUENCE [LARGE SCALE GENOMIC DNA]</scope>
    <source>
        <strain evidence="7 8">LOR1-02</strain>
    </source>
</reference>
<dbReference type="SUPFAM" id="SSF55874">
    <property type="entry name" value="ATPase domain of HSP90 chaperone/DNA topoisomerase II/histidine kinase"/>
    <property type="match status" value="1"/>
</dbReference>
<feature type="domain" description="HAMP" evidence="6">
    <location>
        <begin position="171"/>
        <end position="223"/>
    </location>
</feature>
<dbReference type="Pfam" id="PF02518">
    <property type="entry name" value="HATPase_c"/>
    <property type="match status" value="1"/>
</dbReference>
<evidence type="ECO:0000256" key="1">
    <source>
        <dbReference type="ARBA" id="ARBA00004370"/>
    </source>
</evidence>
<dbReference type="Gene3D" id="3.30.565.10">
    <property type="entry name" value="Histidine kinase-like ATPase, C-terminal domain"/>
    <property type="match status" value="1"/>
</dbReference>
<organism evidence="7 8">
    <name type="scientific">Paracraurococcus lichenis</name>
    <dbReference type="NCBI Taxonomy" id="3064888"/>
    <lineage>
        <taxon>Bacteria</taxon>
        <taxon>Pseudomonadati</taxon>
        <taxon>Pseudomonadota</taxon>
        <taxon>Alphaproteobacteria</taxon>
        <taxon>Acetobacterales</taxon>
        <taxon>Roseomonadaceae</taxon>
        <taxon>Paracraurococcus</taxon>
    </lineage>
</organism>
<dbReference type="CDD" id="cd16917">
    <property type="entry name" value="HATPase_UhpB-NarQ-NarX-like"/>
    <property type="match status" value="1"/>
</dbReference>
<evidence type="ECO:0000259" key="6">
    <source>
        <dbReference type="PROSITE" id="PS50885"/>
    </source>
</evidence>
<evidence type="ECO:0000256" key="2">
    <source>
        <dbReference type="ARBA" id="ARBA00022553"/>
    </source>
</evidence>
<evidence type="ECO:0000313" key="7">
    <source>
        <dbReference type="EMBL" id="MDO9713511.1"/>
    </source>
</evidence>
<evidence type="ECO:0000256" key="5">
    <source>
        <dbReference type="ARBA" id="ARBA00023012"/>
    </source>
</evidence>
<evidence type="ECO:0000256" key="3">
    <source>
        <dbReference type="ARBA" id="ARBA00022679"/>
    </source>
</evidence>
<dbReference type="InterPro" id="IPR003660">
    <property type="entry name" value="HAMP_dom"/>
</dbReference>
<keyword evidence="5" id="KW-0902">Two-component regulatory system</keyword>
<dbReference type="Pfam" id="PF00672">
    <property type="entry name" value="HAMP"/>
    <property type="match status" value="1"/>
</dbReference>
<dbReference type="PROSITE" id="PS50885">
    <property type="entry name" value="HAMP"/>
    <property type="match status" value="1"/>
</dbReference>
<dbReference type="SMART" id="SM00387">
    <property type="entry name" value="HATPase_c"/>
    <property type="match status" value="1"/>
</dbReference>
<dbReference type="PANTHER" id="PTHR24421">
    <property type="entry name" value="NITRATE/NITRITE SENSOR PROTEIN NARX-RELATED"/>
    <property type="match status" value="1"/>
</dbReference>
<dbReference type="Proteomes" id="UP001243009">
    <property type="component" value="Unassembled WGS sequence"/>
</dbReference>
<evidence type="ECO:0000313" key="8">
    <source>
        <dbReference type="Proteomes" id="UP001243009"/>
    </source>
</evidence>
<keyword evidence="2" id="KW-0597">Phosphoprotein</keyword>
<accession>A0ABT9EBD3</accession>
<comment type="caution">
    <text evidence="7">The sequence shown here is derived from an EMBL/GenBank/DDBJ whole genome shotgun (WGS) entry which is preliminary data.</text>
</comment>
<dbReference type="Pfam" id="PF07730">
    <property type="entry name" value="HisKA_3"/>
    <property type="match status" value="1"/>
</dbReference>
<protein>
    <submittedName>
        <fullName evidence="7">Histidine kinase</fullName>
    </submittedName>
</protein>
<dbReference type="PANTHER" id="PTHR24421:SF58">
    <property type="entry name" value="SIGNAL TRANSDUCTION HISTIDINE-PROTEIN KINASE_PHOSPHATASE UHPB"/>
    <property type="match status" value="1"/>
</dbReference>
<dbReference type="InterPro" id="IPR011712">
    <property type="entry name" value="Sig_transdc_His_kin_sub3_dim/P"/>
</dbReference>
<dbReference type="GO" id="GO:0016301">
    <property type="term" value="F:kinase activity"/>
    <property type="evidence" value="ECO:0007669"/>
    <property type="project" value="UniProtKB-KW"/>
</dbReference>
<dbReference type="Gene3D" id="6.10.340.10">
    <property type="match status" value="1"/>
</dbReference>
<name>A0ABT9EBD3_9PROT</name>
<dbReference type="RefSeq" id="WP_305108368.1">
    <property type="nucleotide sequence ID" value="NZ_JAUTWS010000096.1"/>
</dbReference>
<evidence type="ECO:0000256" key="4">
    <source>
        <dbReference type="ARBA" id="ARBA00022777"/>
    </source>
</evidence>
<dbReference type="InterPro" id="IPR036890">
    <property type="entry name" value="HATPase_C_sf"/>
</dbReference>
<comment type="subcellular location">
    <subcellularLocation>
        <location evidence="1">Membrane</location>
    </subcellularLocation>
</comment>
<dbReference type="CDD" id="cd06225">
    <property type="entry name" value="HAMP"/>
    <property type="match status" value="1"/>
</dbReference>
<dbReference type="EMBL" id="JAUTWS010000096">
    <property type="protein sequence ID" value="MDO9713511.1"/>
    <property type="molecule type" value="Genomic_DNA"/>
</dbReference>
<keyword evidence="4 7" id="KW-0418">Kinase</keyword>
<keyword evidence="3" id="KW-0808">Transferase</keyword>